<evidence type="ECO:0000256" key="5">
    <source>
        <dbReference type="ARBA" id="ARBA00022801"/>
    </source>
</evidence>
<evidence type="ECO:0000259" key="14">
    <source>
        <dbReference type="PROSITE" id="PS51192"/>
    </source>
</evidence>
<evidence type="ECO:0000256" key="13">
    <source>
        <dbReference type="SAM" id="MobiDB-lite"/>
    </source>
</evidence>
<dbReference type="InterPro" id="IPR042115">
    <property type="entry name" value="PriA_3primeBD_sf"/>
</dbReference>
<keyword evidence="4 12" id="KW-0547">Nucleotide-binding</keyword>
<keyword evidence="6 12" id="KW-0347">Helicase</keyword>
<feature type="region of interest" description="Disordered" evidence="13">
    <location>
        <begin position="183"/>
        <end position="206"/>
    </location>
</feature>
<dbReference type="GO" id="GO:0003677">
    <property type="term" value="F:DNA binding"/>
    <property type="evidence" value="ECO:0007669"/>
    <property type="project" value="UniProtKB-UniRule"/>
</dbReference>
<sequence length="734" mass="80065">MEQPAPRLVRVLVPLPLAGPYTYAEPDDLELAPGDYVTVPLGPRHVRGVVWPDAAGGTADAEIDLKKVKPVLERLDAPRLSVEVMNFVDWVSAYTLFPQGAVLRMVMRSGSQLDPPRPQTGYLAAPRVPEGVKMTPQREKVLATVRGLNFPETPAEIARRAGVSDGVVRALADAGALEKIETDPDAPFEAPNLGRRGKTLSPEQADAADKIRRHIEAREYACTLIDGVTGSGKTEVYLEAAAAALKQDPGAQVLVMLPEIALTLPFLKRLEERFGAAPAPWHSDLGQAGRRRTWRRVADGSARLVVGARSALFLPFRNLKLIIVDEEHDPAYKQQDGVLYQARDMAILRAAHGGFPIVLASATPSLETAVNAQGGRYETVQLPSRFGGASMPDIGLIDMRENPPEKQEWLSSVLIRAVNDTLARGEQAMLFLNRRGYAPLTICRKCGERMTAPDSDTWLVEHRFSNRLVCHHTGYSIPRPDTCPHCGAHDSLAACGPGVERIAEEAARLWPEKQIAIFSSDTVMNPAAGQELLARMKDGGIDILVATQVAAKGHHFPNLTLVGVVDADLGLVGGDLRAGERTWQLLSQVIGRAGREEKPGRALLQSYQPEHPVIAGLASGDRDAFMEAERDGREMLGFPPFGRLAALVLSGENEQHVNSAARMLAAQVPHGQGIEVWGPAPAPLYRLRGSYRVRFLIKAARDVSIQNFLRAWLTDVKIHSSVRRTVDIDPYSFM</sequence>
<dbReference type="GO" id="GO:0006270">
    <property type="term" value="P:DNA replication initiation"/>
    <property type="evidence" value="ECO:0007669"/>
    <property type="project" value="TreeGrafter"/>
</dbReference>
<evidence type="ECO:0000313" key="17">
    <source>
        <dbReference type="Proteomes" id="UP000621856"/>
    </source>
</evidence>
<feature type="binding site" evidence="12">
    <location>
        <position position="443"/>
    </location>
    <ligand>
        <name>Zn(2+)</name>
        <dbReference type="ChEBI" id="CHEBI:29105"/>
        <label>1</label>
    </ligand>
</feature>
<feature type="binding site" evidence="12">
    <location>
        <position position="483"/>
    </location>
    <ligand>
        <name>Zn(2+)</name>
        <dbReference type="ChEBI" id="CHEBI:29105"/>
        <label>1</label>
    </ligand>
</feature>
<comment type="caution">
    <text evidence="12">Lacks conserved residue(s) required for the propagation of feature annotation.</text>
</comment>
<evidence type="ECO:0000256" key="11">
    <source>
        <dbReference type="ARBA" id="ARBA00048988"/>
    </source>
</evidence>
<comment type="similarity">
    <text evidence="12">Belongs to the helicase family. PriA subfamily.</text>
</comment>
<keyword evidence="18" id="KW-1185">Reference proteome</keyword>
<dbReference type="Gene3D" id="3.40.50.300">
    <property type="entry name" value="P-loop containing nucleotide triphosphate hydrolases"/>
    <property type="match status" value="2"/>
</dbReference>
<dbReference type="GO" id="GO:0006310">
    <property type="term" value="P:DNA recombination"/>
    <property type="evidence" value="ECO:0007669"/>
    <property type="project" value="InterPro"/>
</dbReference>
<feature type="binding site" evidence="12">
    <location>
        <position position="486"/>
    </location>
    <ligand>
        <name>Zn(2+)</name>
        <dbReference type="ChEBI" id="CHEBI:29105"/>
        <label>1</label>
    </ligand>
</feature>
<dbReference type="GO" id="GO:0008270">
    <property type="term" value="F:zinc ion binding"/>
    <property type="evidence" value="ECO:0007669"/>
    <property type="project" value="UniProtKB-UniRule"/>
</dbReference>
<dbReference type="SUPFAM" id="SSF52540">
    <property type="entry name" value="P-loop containing nucleoside triphosphate hydrolases"/>
    <property type="match status" value="1"/>
</dbReference>
<evidence type="ECO:0000256" key="2">
    <source>
        <dbReference type="ARBA" id="ARBA00022705"/>
    </source>
</evidence>
<comment type="subunit">
    <text evidence="12">Component of the replication restart primosome.</text>
</comment>
<dbReference type="Pfam" id="PF00270">
    <property type="entry name" value="DEAD"/>
    <property type="match status" value="1"/>
</dbReference>
<dbReference type="SMART" id="SM00490">
    <property type="entry name" value="HELICc"/>
    <property type="match status" value="1"/>
</dbReference>
<dbReference type="CDD" id="cd17929">
    <property type="entry name" value="DEXHc_priA"/>
    <property type="match status" value="1"/>
</dbReference>
<keyword evidence="2 12" id="KW-0235">DNA replication</keyword>
<dbReference type="InterPro" id="IPR001650">
    <property type="entry name" value="Helicase_C-like"/>
</dbReference>
<keyword evidence="3 12" id="KW-0479">Metal-binding</keyword>
<evidence type="ECO:0000256" key="9">
    <source>
        <dbReference type="ARBA" id="ARBA00023125"/>
    </source>
</evidence>
<evidence type="ECO:0000256" key="8">
    <source>
        <dbReference type="ARBA" id="ARBA00022840"/>
    </source>
</evidence>
<feature type="binding site" evidence="12">
    <location>
        <position position="470"/>
    </location>
    <ligand>
        <name>Zn(2+)</name>
        <dbReference type="ChEBI" id="CHEBI:29105"/>
        <label>2</label>
    </ligand>
</feature>
<organism evidence="15 17">
    <name type="scientific">Aquisalinus luteolus</name>
    <dbReference type="NCBI Taxonomy" id="1566827"/>
    <lineage>
        <taxon>Bacteria</taxon>
        <taxon>Pseudomonadati</taxon>
        <taxon>Pseudomonadota</taxon>
        <taxon>Alphaproteobacteria</taxon>
        <taxon>Parvularculales</taxon>
        <taxon>Parvularculaceae</taxon>
        <taxon>Aquisalinus</taxon>
    </lineage>
</organism>
<keyword evidence="8 12" id="KW-0067">ATP-binding</keyword>
<dbReference type="PANTHER" id="PTHR30580:SF0">
    <property type="entry name" value="PRIMOSOMAL PROTEIN N"/>
    <property type="match status" value="1"/>
</dbReference>
<keyword evidence="7 12" id="KW-0862">Zinc</keyword>
<protein>
    <recommendedName>
        <fullName evidence="12">Replication restart protein PriA</fullName>
    </recommendedName>
    <alternativeName>
        <fullName evidence="12">ATP-dependent DNA helicase PriA</fullName>
        <ecNumber evidence="12">5.6.2.4</ecNumber>
    </alternativeName>
    <alternativeName>
        <fullName evidence="12">DNA 3'-5' helicase PriA</fullName>
    </alternativeName>
</protein>
<dbReference type="InterPro" id="IPR027417">
    <property type="entry name" value="P-loop_NTPase"/>
</dbReference>
<evidence type="ECO:0000256" key="4">
    <source>
        <dbReference type="ARBA" id="ARBA00022741"/>
    </source>
</evidence>
<dbReference type="Proteomes" id="UP000818603">
    <property type="component" value="Unassembled WGS sequence"/>
</dbReference>
<dbReference type="NCBIfam" id="TIGR00595">
    <property type="entry name" value="priA"/>
    <property type="match status" value="1"/>
</dbReference>
<dbReference type="InterPro" id="IPR014001">
    <property type="entry name" value="Helicase_ATP-bd"/>
</dbReference>
<evidence type="ECO:0000313" key="15">
    <source>
        <dbReference type="EMBL" id="GGH98450.1"/>
    </source>
</evidence>
<name>A0A8J3A2N3_9PROT</name>
<evidence type="ECO:0000313" key="16">
    <source>
        <dbReference type="EMBL" id="NHK28430.1"/>
    </source>
</evidence>
<dbReference type="EMBL" id="BMGZ01000002">
    <property type="protein sequence ID" value="GGH98450.1"/>
    <property type="molecule type" value="Genomic_DNA"/>
</dbReference>
<keyword evidence="9 12" id="KW-0238">DNA-binding</keyword>
<reference evidence="15" key="3">
    <citation type="submission" date="2020-09" db="EMBL/GenBank/DDBJ databases">
        <authorList>
            <person name="Sun Q."/>
            <person name="Zhou Y."/>
        </authorList>
    </citation>
    <scope>NUCLEOTIDE SEQUENCE</scope>
    <source>
        <strain evidence="15">CGMCC 1.14984</strain>
    </source>
</reference>
<evidence type="ECO:0000256" key="12">
    <source>
        <dbReference type="HAMAP-Rule" id="MF_00983"/>
    </source>
</evidence>
<dbReference type="NCBIfam" id="NF004070">
    <property type="entry name" value="PRK05580.2-2"/>
    <property type="match status" value="1"/>
</dbReference>
<dbReference type="EMBL" id="VCJR02000002">
    <property type="protein sequence ID" value="NHK28430.1"/>
    <property type="molecule type" value="Genomic_DNA"/>
</dbReference>
<evidence type="ECO:0000256" key="3">
    <source>
        <dbReference type="ARBA" id="ARBA00022723"/>
    </source>
</evidence>
<dbReference type="InterPro" id="IPR005259">
    <property type="entry name" value="PriA"/>
</dbReference>
<dbReference type="GO" id="GO:1990077">
    <property type="term" value="C:primosome complex"/>
    <property type="evidence" value="ECO:0007669"/>
    <property type="project" value="UniProtKB-UniRule"/>
</dbReference>
<reference evidence="16 18" key="2">
    <citation type="submission" date="2020-02" db="EMBL/GenBank/DDBJ databases">
        <title>Genome sequence of Parvularcula flava strain NH6-79.</title>
        <authorList>
            <person name="Abdul Karim M.H."/>
            <person name="Lam M.Q."/>
            <person name="Chen S.J."/>
            <person name="Yahya A."/>
            <person name="Shahir S."/>
            <person name="Shamsir M.S."/>
            <person name="Chong C.S."/>
        </authorList>
    </citation>
    <scope>NUCLEOTIDE SEQUENCE [LARGE SCALE GENOMIC DNA]</scope>
    <source>
        <strain evidence="16 18">NH6-79</strain>
    </source>
</reference>
<dbReference type="FunFam" id="3.40.50.300:FF:000489">
    <property type="entry name" value="Primosome assembly protein PriA"/>
    <property type="match status" value="1"/>
</dbReference>
<proteinExistence type="inferred from homology"/>
<evidence type="ECO:0000313" key="18">
    <source>
        <dbReference type="Proteomes" id="UP000818603"/>
    </source>
</evidence>
<dbReference type="InterPro" id="IPR041222">
    <property type="entry name" value="PriA_3primeBD"/>
</dbReference>
<comment type="cofactor">
    <cofactor evidence="12">
        <name>Zn(2+)</name>
        <dbReference type="ChEBI" id="CHEBI:29105"/>
    </cofactor>
    <text evidence="12">Binds 2 zinc ions per subunit.</text>
</comment>
<dbReference type="Pfam" id="PF00271">
    <property type="entry name" value="Helicase_C"/>
    <property type="match status" value="1"/>
</dbReference>
<dbReference type="EC" id="5.6.2.4" evidence="12"/>
<dbReference type="Pfam" id="PF18074">
    <property type="entry name" value="PriA_C"/>
    <property type="match status" value="1"/>
</dbReference>
<dbReference type="GO" id="GO:0005524">
    <property type="term" value="F:ATP binding"/>
    <property type="evidence" value="ECO:0007669"/>
    <property type="project" value="UniProtKB-UniRule"/>
</dbReference>
<dbReference type="Pfam" id="PF17764">
    <property type="entry name" value="PriA_3primeBD"/>
    <property type="match status" value="1"/>
</dbReference>
<evidence type="ECO:0000256" key="7">
    <source>
        <dbReference type="ARBA" id="ARBA00022833"/>
    </source>
</evidence>
<dbReference type="InterPro" id="IPR011545">
    <property type="entry name" value="DEAD/DEAH_box_helicase_dom"/>
</dbReference>
<evidence type="ECO:0000256" key="1">
    <source>
        <dbReference type="ARBA" id="ARBA00022515"/>
    </source>
</evidence>
<comment type="caution">
    <text evidence="15">The sequence shown here is derived from an EMBL/GenBank/DDBJ whole genome shotgun (WGS) entry which is preliminary data.</text>
</comment>
<dbReference type="AlphaFoldDB" id="A0A8J3A2N3"/>
<comment type="catalytic activity">
    <reaction evidence="11 12">
        <text>ATP + H2O = ADP + phosphate + H(+)</text>
        <dbReference type="Rhea" id="RHEA:13065"/>
        <dbReference type="ChEBI" id="CHEBI:15377"/>
        <dbReference type="ChEBI" id="CHEBI:15378"/>
        <dbReference type="ChEBI" id="CHEBI:30616"/>
        <dbReference type="ChEBI" id="CHEBI:43474"/>
        <dbReference type="ChEBI" id="CHEBI:456216"/>
        <dbReference type="EC" id="5.6.2.4"/>
    </reaction>
</comment>
<comment type="catalytic activity">
    <reaction evidence="12">
        <text>Couples ATP hydrolysis with the unwinding of duplex DNA by translocating in the 3'-5' direction.</text>
        <dbReference type="EC" id="5.6.2.4"/>
    </reaction>
</comment>
<dbReference type="SMART" id="SM00487">
    <property type="entry name" value="DEXDc"/>
    <property type="match status" value="1"/>
</dbReference>
<accession>A0A8J3A2N3</accession>
<keyword evidence="10 12" id="KW-0413">Isomerase</keyword>
<dbReference type="Proteomes" id="UP000621856">
    <property type="component" value="Unassembled WGS sequence"/>
</dbReference>
<dbReference type="HAMAP" id="MF_00983">
    <property type="entry name" value="PriA"/>
    <property type="match status" value="1"/>
</dbReference>
<dbReference type="GO" id="GO:0006269">
    <property type="term" value="P:DNA replication, synthesis of primer"/>
    <property type="evidence" value="ECO:0007669"/>
    <property type="project" value="UniProtKB-KW"/>
</dbReference>
<evidence type="ECO:0000256" key="6">
    <source>
        <dbReference type="ARBA" id="ARBA00022806"/>
    </source>
</evidence>
<reference evidence="15" key="1">
    <citation type="journal article" date="2014" name="Int. J. Syst. Evol. Microbiol.">
        <title>Complete genome sequence of Corynebacterium casei LMG S-19264T (=DSM 44701T), isolated from a smear-ripened cheese.</title>
        <authorList>
            <consortium name="US DOE Joint Genome Institute (JGI-PGF)"/>
            <person name="Walter F."/>
            <person name="Albersmeier A."/>
            <person name="Kalinowski J."/>
            <person name="Ruckert C."/>
        </authorList>
    </citation>
    <scope>NUCLEOTIDE SEQUENCE</scope>
    <source>
        <strain evidence="15">CGMCC 1.14984</strain>
    </source>
</reference>
<keyword evidence="5 12" id="KW-0378">Hydrolase</keyword>
<comment type="function">
    <text evidence="12">Initiates the restart of stalled replication forks, which reloads the replicative helicase on sites other than the origin of replication. Recognizes and binds to abandoned replication forks and remodels them to uncover a helicase loading site. Promotes assembly of the primosome at these replication forks.</text>
</comment>
<dbReference type="PROSITE" id="PS51192">
    <property type="entry name" value="HELICASE_ATP_BIND_1"/>
    <property type="match status" value="1"/>
</dbReference>
<feature type="binding site" evidence="12">
    <location>
        <position position="446"/>
    </location>
    <ligand>
        <name>Zn(2+)</name>
        <dbReference type="ChEBI" id="CHEBI:29105"/>
        <label>1</label>
    </ligand>
</feature>
<keyword evidence="1 12" id="KW-0639">Primosome</keyword>
<gene>
    <name evidence="12 15" type="primary">priA</name>
    <name evidence="16" type="ORF">FF098_010980</name>
    <name evidence="15" type="ORF">GCM10011355_22070</name>
</gene>
<dbReference type="InterPro" id="IPR041236">
    <property type="entry name" value="PriA_C"/>
</dbReference>
<evidence type="ECO:0000256" key="10">
    <source>
        <dbReference type="ARBA" id="ARBA00023235"/>
    </source>
</evidence>
<dbReference type="GO" id="GO:0043138">
    <property type="term" value="F:3'-5' DNA helicase activity"/>
    <property type="evidence" value="ECO:0007669"/>
    <property type="project" value="UniProtKB-EC"/>
</dbReference>
<dbReference type="GO" id="GO:0006302">
    <property type="term" value="P:double-strand break repair"/>
    <property type="evidence" value="ECO:0007669"/>
    <property type="project" value="InterPro"/>
</dbReference>
<dbReference type="Gene3D" id="3.40.1440.60">
    <property type="entry name" value="PriA, 3(prime) DNA-binding domain"/>
    <property type="match status" value="1"/>
</dbReference>
<dbReference type="PANTHER" id="PTHR30580">
    <property type="entry name" value="PRIMOSOMAL PROTEIN N"/>
    <property type="match status" value="1"/>
</dbReference>
<feature type="domain" description="Helicase ATP-binding" evidence="14">
    <location>
        <begin position="214"/>
        <end position="382"/>
    </location>
</feature>
<dbReference type="GO" id="GO:0016787">
    <property type="term" value="F:hydrolase activity"/>
    <property type="evidence" value="ECO:0007669"/>
    <property type="project" value="UniProtKB-KW"/>
</dbReference>